<evidence type="ECO:0000256" key="2">
    <source>
        <dbReference type="ARBA" id="ARBA00022692"/>
    </source>
</evidence>
<accession>A0AAV9PBP1</accession>
<evidence type="ECO:0000313" key="8">
    <source>
        <dbReference type="EMBL" id="KAK5170473.1"/>
    </source>
</evidence>
<evidence type="ECO:0000256" key="1">
    <source>
        <dbReference type="ARBA" id="ARBA00004141"/>
    </source>
</evidence>
<dbReference type="Pfam" id="PF07690">
    <property type="entry name" value="MFS_1"/>
    <property type="match status" value="1"/>
</dbReference>
<evidence type="ECO:0000256" key="4">
    <source>
        <dbReference type="ARBA" id="ARBA00023136"/>
    </source>
</evidence>
<feature type="transmembrane region" description="Helical" evidence="6">
    <location>
        <begin position="105"/>
        <end position="124"/>
    </location>
</feature>
<dbReference type="InterPro" id="IPR036259">
    <property type="entry name" value="MFS_trans_sf"/>
</dbReference>
<dbReference type="CDD" id="cd17476">
    <property type="entry name" value="MFS_Amf1_MDR_like"/>
    <property type="match status" value="1"/>
</dbReference>
<feature type="domain" description="Major facilitator superfamily (MFS) profile" evidence="7">
    <location>
        <begin position="69"/>
        <end position="535"/>
    </location>
</feature>
<evidence type="ECO:0000313" key="9">
    <source>
        <dbReference type="Proteomes" id="UP001337655"/>
    </source>
</evidence>
<feature type="compositionally biased region" description="Polar residues" evidence="5">
    <location>
        <begin position="15"/>
        <end position="30"/>
    </location>
</feature>
<evidence type="ECO:0000259" key="7">
    <source>
        <dbReference type="PROSITE" id="PS50850"/>
    </source>
</evidence>
<dbReference type="Proteomes" id="UP001337655">
    <property type="component" value="Unassembled WGS sequence"/>
</dbReference>
<dbReference type="GO" id="GO:0016020">
    <property type="term" value="C:membrane"/>
    <property type="evidence" value="ECO:0007669"/>
    <property type="project" value="UniProtKB-SubCell"/>
</dbReference>
<feature type="transmembrane region" description="Helical" evidence="6">
    <location>
        <begin position="465"/>
        <end position="485"/>
    </location>
</feature>
<feature type="transmembrane region" description="Helical" evidence="6">
    <location>
        <begin position="340"/>
        <end position="363"/>
    </location>
</feature>
<feature type="region of interest" description="Disordered" evidence="5">
    <location>
        <begin position="1"/>
        <end position="50"/>
    </location>
</feature>
<feature type="transmembrane region" description="Helical" evidence="6">
    <location>
        <begin position="428"/>
        <end position="453"/>
    </location>
</feature>
<reference evidence="8 9" key="1">
    <citation type="submission" date="2023-08" db="EMBL/GenBank/DDBJ databases">
        <title>Black Yeasts Isolated from many extreme environments.</title>
        <authorList>
            <person name="Coleine C."/>
            <person name="Stajich J.E."/>
            <person name="Selbmann L."/>
        </authorList>
    </citation>
    <scope>NUCLEOTIDE SEQUENCE [LARGE SCALE GENOMIC DNA]</scope>
    <source>
        <strain evidence="8 9">CCFEE 5935</strain>
    </source>
</reference>
<dbReference type="InterPro" id="IPR020846">
    <property type="entry name" value="MFS_dom"/>
</dbReference>
<dbReference type="Gene3D" id="1.20.1720.10">
    <property type="entry name" value="Multidrug resistance protein D"/>
    <property type="match status" value="1"/>
</dbReference>
<proteinExistence type="predicted"/>
<feature type="compositionally biased region" description="Basic and acidic residues" evidence="5">
    <location>
        <begin position="40"/>
        <end position="50"/>
    </location>
</feature>
<feature type="transmembrane region" description="Helical" evidence="6">
    <location>
        <begin position="302"/>
        <end position="320"/>
    </location>
</feature>
<dbReference type="PANTHER" id="PTHR42718:SF1">
    <property type="entry name" value="LOW AFFINITY AMMONIUM TRANSPORTER"/>
    <property type="match status" value="1"/>
</dbReference>
<organism evidence="8 9">
    <name type="scientific">Saxophila tyrrhenica</name>
    <dbReference type="NCBI Taxonomy" id="1690608"/>
    <lineage>
        <taxon>Eukaryota</taxon>
        <taxon>Fungi</taxon>
        <taxon>Dikarya</taxon>
        <taxon>Ascomycota</taxon>
        <taxon>Pezizomycotina</taxon>
        <taxon>Dothideomycetes</taxon>
        <taxon>Dothideomycetidae</taxon>
        <taxon>Mycosphaerellales</taxon>
        <taxon>Extremaceae</taxon>
        <taxon>Saxophila</taxon>
    </lineage>
</organism>
<dbReference type="RefSeq" id="XP_064659671.1">
    <property type="nucleotide sequence ID" value="XM_064802310.1"/>
</dbReference>
<keyword evidence="3 6" id="KW-1133">Transmembrane helix</keyword>
<feature type="transmembrane region" description="Helical" evidence="6">
    <location>
        <begin position="240"/>
        <end position="259"/>
    </location>
</feature>
<evidence type="ECO:0000256" key="3">
    <source>
        <dbReference type="ARBA" id="ARBA00022989"/>
    </source>
</evidence>
<feature type="transmembrane region" description="Helical" evidence="6">
    <location>
        <begin position="403"/>
        <end position="422"/>
    </location>
</feature>
<dbReference type="GO" id="GO:0022857">
    <property type="term" value="F:transmembrane transporter activity"/>
    <property type="evidence" value="ECO:0007669"/>
    <property type="project" value="InterPro"/>
</dbReference>
<feature type="transmembrane region" description="Helical" evidence="6">
    <location>
        <begin position="136"/>
        <end position="157"/>
    </location>
</feature>
<dbReference type="Gene3D" id="1.20.1250.20">
    <property type="entry name" value="MFS general substrate transporter like domains"/>
    <property type="match status" value="1"/>
</dbReference>
<evidence type="ECO:0000256" key="6">
    <source>
        <dbReference type="SAM" id="Phobius"/>
    </source>
</evidence>
<keyword evidence="4 6" id="KW-0472">Membrane</keyword>
<dbReference type="InterPro" id="IPR011701">
    <property type="entry name" value="MFS"/>
</dbReference>
<comment type="caution">
    <text evidence="8">The sequence shown here is derived from an EMBL/GenBank/DDBJ whole genome shotgun (WGS) entry which is preliminary data.</text>
</comment>
<feature type="transmembrane region" description="Helical" evidence="6">
    <location>
        <begin position="505"/>
        <end position="527"/>
    </location>
</feature>
<keyword evidence="2 6" id="KW-0812">Transmembrane</keyword>
<dbReference type="PANTHER" id="PTHR42718">
    <property type="entry name" value="MAJOR FACILITATOR SUPERFAMILY MULTIDRUG TRANSPORTER MFSC"/>
    <property type="match status" value="1"/>
</dbReference>
<dbReference type="EMBL" id="JAVRRT010000007">
    <property type="protein sequence ID" value="KAK5170473.1"/>
    <property type="molecule type" value="Genomic_DNA"/>
</dbReference>
<dbReference type="GeneID" id="89926405"/>
<sequence>MNSSAEKQAAGNADIDNSQSTNHQSGSNGTNPPPQPHPVESPKEQTEEEPFRLNAWPYESLSHIHELCFIILICCSQLLTQAAFGQTLIPYQPLAKGLGVSSPGQLAWTVASYSLTVGTFVLPAGRLGDMYGSKRMLIIGWVWFGIWSIVAGLSVLVPLSRSGGSSGRVIMFCVSQALRGIGPAILLPNAVAIIGRSYPNGQRKNLVFAGFAMCAPLGAFVGAVFGGIFGQLAWWPWTMWSLGIAALGLGLAATFIIPADKAEQIQQDQHFDFVGALLGVAGLILFNVAWNQATVVGWPEAYVPVLLTLGILILAAFFLWESRIEQPLLPSSIFKPGTVVILLVTSLGWQSFGVFTFYLVQFLTNIRGTTPLGTVAQLATIAISGGAAAIVTGLSIRFIPSHWLITISASAFTVGNILLATMPAHQTYWAQAFVGLLIIPFGMDISFPAASLVLSDMVPPHLQGVAASLVNTVINYSISIGLGVAGTAEREVSLGGATLLEGYHVALYVGVGMAGGSLVIAVGFALYMQFVGNRRAAGKQESELE</sequence>
<evidence type="ECO:0000256" key="5">
    <source>
        <dbReference type="SAM" id="MobiDB-lite"/>
    </source>
</evidence>
<gene>
    <name evidence="8" type="ORF">LTR77_005061</name>
</gene>
<name>A0AAV9PBP1_9PEZI</name>
<feature type="transmembrane region" description="Helical" evidence="6">
    <location>
        <begin position="206"/>
        <end position="234"/>
    </location>
</feature>
<feature type="transmembrane region" description="Helical" evidence="6">
    <location>
        <begin position="375"/>
        <end position="396"/>
    </location>
</feature>
<dbReference type="SUPFAM" id="SSF103473">
    <property type="entry name" value="MFS general substrate transporter"/>
    <property type="match status" value="1"/>
</dbReference>
<protein>
    <recommendedName>
        <fullName evidence="7">Major facilitator superfamily (MFS) profile domain-containing protein</fullName>
    </recommendedName>
</protein>
<dbReference type="PROSITE" id="PS50850">
    <property type="entry name" value="MFS"/>
    <property type="match status" value="1"/>
</dbReference>
<comment type="subcellular location">
    <subcellularLocation>
        <location evidence="1">Membrane</location>
        <topology evidence="1">Multi-pass membrane protein</topology>
    </subcellularLocation>
</comment>
<dbReference type="AlphaFoldDB" id="A0AAV9PBP1"/>
<keyword evidence="9" id="KW-1185">Reference proteome</keyword>
<feature type="transmembrane region" description="Helical" evidence="6">
    <location>
        <begin position="67"/>
        <end position="85"/>
    </location>
</feature>
<feature type="transmembrane region" description="Helical" evidence="6">
    <location>
        <begin position="271"/>
        <end position="290"/>
    </location>
</feature>
<feature type="transmembrane region" description="Helical" evidence="6">
    <location>
        <begin position="169"/>
        <end position="194"/>
    </location>
</feature>